<dbReference type="SUPFAM" id="SSF53720">
    <property type="entry name" value="ALDH-like"/>
    <property type="match status" value="1"/>
</dbReference>
<keyword evidence="2 4" id="KW-0560">Oxidoreductase</keyword>
<dbReference type="EMBL" id="KZ819335">
    <property type="protein sequence ID" value="PWN18605.1"/>
    <property type="molecule type" value="Genomic_DNA"/>
</dbReference>
<evidence type="ECO:0000313" key="7">
    <source>
        <dbReference type="Proteomes" id="UP000245942"/>
    </source>
</evidence>
<dbReference type="Gene3D" id="3.40.309.10">
    <property type="entry name" value="Aldehyde Dehydrogenase, Chain A, domain 2"/>
    <property type="match status" value="1"/>
</dbReference>
<dbReference type="InterPro" id="IPR016160">
    <property type="entry name" value="Ald_DH_CS_CYS"/>
</dbReference>
<feature type="domain" description="Aldehyde dehydrogenase" evidence="5">
    <location>
        <begin position="84"/>
        <end position="565"/>
    </location>
</feature>
<dbReference type="PANTHER" id="PTHR11699">
    <property type="entry name" value="ALDEHYDE DEHYDROGENASE-RELATED"/>
    <property type="match status" value="1"/>
</dbReference>
<evidence type="ECO:0000259" key="5">
    <source>
        <dbReference type="Pfam" id="PF00171"/>
    </source>
</evidence>
<feature type="active site" evidence="3">
    <location>
        <position position="322"/>
    </location>
</feature>
<proteinExistence type="inferred from homology"/>
<reference evidence="6 7" key="1">
    <citation type="journal article" date="2018" name="Mol. Biol. Evol.">
        <title>Broad Genomic Sampling Reveals a Smut Pathogenic Ancestry of the Fungal Clade Ustilaginomycotina.</title>
        <authorList>
            <person name="Kijpornyongpan T."/>
            <person name="Mondo S.J."/>
            <person name="Barry K."/>
            <person name="Sandor L."/>
            <person name="Lee J."/>
            <person name="Lipzen A."/>
            <person name="Pangilinan J."/>
            <person name="LaButti K."/>
            <person name="Hainaut M."/>
            <person name="Henrissat B."/>
            <person name="Grigoriev I.V."/>
            <person name="Spatafora J.W."/>
            <person name="Aime M.C."/>
        </authorList>
    </citation>
    <scope>NUCLEOTIDE SEQUENCE [LARGE SCALE GENOMIC DNA]</scope>
    <source>
        <strain evidence="6 7">MCA 4718</strain>
    </source>
</reference>
<dbReference type="PROSITE" id="PS00070">
    <property type="entry name" value="ALDEHYDE_DEHYDR_CYS"/>
    <property type="match status" value="1"/>
</dbReference>
<dbReference type="InterPro" id="IPR016162">
    <property type="entry name" value="Ald_DH_N"/>
</dbReference>
<dbReference type="InterPro" id="IPR016163">
    <property type="entry name" value="Ald_DH_C"/>
</dbReference>
<dbReference type="Proteomes" id="UP000245942">
    <property type="component" value="Unassembled WGS sequence"/>
</dbReference>
<dbReference type="InterPro" id="IPR016161">
    <property type="entry name" value="Ald_DH/histidinol_DH"/>
</dbReference>
<organism evidence="6 7">
    <name type="scientific">Pseudomicrostroma glucosiphilum</name>
    <dbReference type="NCBI Taxonomy" id="1684307"/>
    <lineage>
        <taxon>Eukaryota</taxon>
        <taxon>Fungi</taxon>
        <taxon>Dikarya</taxon>
        <taxon>Basidiomycota</taxon>
        <taxon>Ustilaginomycotina</taxon>
        <taxon>Exobasidiomycetes</taxon>
        <taxon>Microstromatales</taxon>
        <taxon>Microstromatales incertae sedis</taxon>
        <taxon>Pseudomicrostroma</taxon>
    </lineage>
</organism>
<protein>
    <submittedName>
        <fullName evidence="6">ALDH-like protein</fullName>
    </submittedName>
</protein>
<dbReference type="GeneID" id="37014950"/>
<keyword evidence="7" id="KW-1185">Reference proteome</keyword>
<evidence type="ECO:0000256" key="2">
    <source>
        <dbReference type="ARBA" id="ARBA00023002"/>
    </source>
</evidence>
<comment type="similarity">
    <text evidence="1 4">Belongs to the aldehyde dehydrogenase family.</text>
</comment>
<dbReference type="PROSITE" id="PS00687">
    <property type="entry name" value="ALDEHYDE_DEHYDR_GLU"/>
    <property type="match status" value="1"/>
</dbReference>
<evidence type="ECO:0000313" key="6">
    <source>
        <dbReference type="EMBL" id="PWN18605.1"/>
    </source>
</evidence>
<dbReference type="Gene3D" id="3.40.605.10">
    <property type="entry name" value="Aldehyde Dehydrogenase, Chain A, domain 1"/>
    <property type="match status" value="1"/>
</dbReference>
<dbReference type="STRING" id="1684307.A0A316U6L8"/>
<dbReference type="InterPro" id="IPR015590">
    <property type="entry name" value="Aldehyde_DH_dom"/>
</dbReference>
<dbReference type="RefSeq" id="XP_025345765.1">
    <property type="nucleotide sequence ID" value="XM_025493216.1"/>
</dbReference>
<name>A0A316U6L8_9BASI</name>
<accession>A0A316U6L8</accession>
<evidence type="ECO:0000256" key="3">
    <source>
        <dbReference type="PROSITE-ProRule" id="PRU10007"/>
    </source>
</evidence>
<gene>
    <name evidence="6" type="ORF">BCV69DRAFT_284912</name>
</gene>
<dbReference type="Pfam" id="PF00171">
    <property type="entry name" value="Aldedh"/>
    <property type="match status" value="1"/>
</dbReference>
<dbReference type="OrthoDB" id="310895at2759"/>
<dbReference type="InterPro" id="IPR029510">
    <property type="entry name" value="Ald_DH_CS_GLU"/>
</dbReference>
<evidence type="ECO:0000256" key="1">
    <source>
        <dbReference type="ARBA" id="ARBA00009986"/>
    </source>
</evidence>
<dbReference type="AlphaFoldDB" id="A0A316U6L8"/>
<sequence>MERLFDSPDGSPWHPQATILGADVRLLLPTLIVSLAAYILPKLIAPNQEKPVLVYHPIPPQVQPGWKGKILDTTEVLAQGDKAGTQIRSFDPSTGYHLGTFEADTTDSIDRKLQEATVAAESYQHSSWTIRRKLLKSIGEWVINDQDIIVRVACRDSGKTAVDAFFGEILTTSSKVKFLIESAEKTLRPQSRPNGNLLIAHKKSTVHWKPLGVLLASVSWNYPFHNILGPILAALASGNAVIVKPSENVAFSTTYYVQCLHRILEALKLPTSLVTLVLVHPPLAPYLTKHPLIKHITFIGSEGVGRKVMVDAAANLTPVTLELGGKDPAVLLKSTKVKDIASVCMRAVFQSAGQNCIGIERFVVHESLVEQLLAIIVPRAEKLQCGSWLEDTPKGRWEGVASKGAGDERVDFGAMISNVGFDRLEGLIKDAVKRGATIHTGGQRLSHPKWPAGHYFQPTVISGVTADMPIAQTELFAPVFLILAFKETQEAVDIANGTSMGLGSSVFGNDKREIDFVKSRMVSGMVNVNDFAVSYLNQALPFGGTKSSGFGRFAGPEGLQALCYPQALVEDRFFSLIRTSIPAPVDYPVGPESYGFVGGLHHFAFARDLATRARGLWSVIIEAVR</sequence>
<evidence type="ECO:0000256" key="4">
    <source>
        <dbReference type="RuleBase" id="RU003345"/>
    </source>
</evidence>
<dbReference type="GO" id="GO:0016620">
    <property type="term" value="F:oxidoreductase activity, acting on the aldehyde or oxo group of donors, NAD or NADP as acceptor"/>
    <property type="evidence" value="ECO:0007669"/>
    <property type="project" value="InterPro"/>
</dbReference>